<evidence type="ECO:0000256" key="1">
    <source>
        <dbReference type="ARBA" id="ARBA00004613"/>
    </source>
</evidence>
<dbReference type="CDD" id="cd10918">
    <property type="entry name" value="CE4_NodB_like_5s_6s"/>
    <property type="match status" value="1"/>
</dbReference>
<proteinExistence type="predicted"/>
<gene>
    <name evidence="4" type="ORF">NE695_04450</name>
</gene>
<evidence type="ECO:0000259" key="3">
    <source>
        <dbReference type="PROSITE" id="PS51677"/>
    </source>
</evidence>
<sequence length="223" mass="25315">MQLLKDGGYHTVSFDQIFDFVEKGTPLPEKPVCLTFDDGYLSNYEIAYPLLKEYGMKATFFAIGATVGNTEHYKDTEFPITPHYSYEQAKEMSDSGLVSIQSHTFDMHQWAPYEPGDRVRNNILRWKDETEEEYTEALTADFSKSREELEAATGKPVNVLAYPGGQFDALSESVLRSLGVKATLTIQPGKAKLTEGEPECLYLMNRFYVQPDTTEEAFLEWIS</sequence>
<dbReference type="PANTHER" id="PTHR34216">
    <property type="match status" value="1"/>
</dbReference>
<dbReference type="Gene3D" id="3.20.20.370">
    <property type="entry name" value="Glycoside hydrolase/deacetylase"/>
    <property type="match status" value="1"/>
</dbReference>
<accession>A0ABT1RWY7</accession>
<dbReference type="RefSeq" id="WP_256191624.1">
    <property type="nucleotide sequence ID" value="NZ_JANFZG010000010.1"/>
</dbReference>
<keyword evidence="5" id="KW-1185">Reference proteome</keyword>
<dbReference type="PROSITE" id="PS51677">
    <property type="entry name" value="NODB"/>
    <property type="match status" value="1"/>
</dbReference>
<keyword evidence="2" id="KW-0732">Signal</keyword>
<comment type="subcellular location">
    <subcellularLocation>
        <location evidence="1">Secreted</location>
    </subcellularLocation>
</comment>
<dbReference type="InterPro" id="IPR011330">
    <property type="entry name" value="Glyco_hydro/deAcase_b/a-brl"/>
</dbReference>
<dbReference type="InterPro" id="IPR002509">
    <property type="entry name" value="NODB_dom"/>
</dbReference>
<evidence type="ECO:0000313" key="5">
    <source>
        <dbReference type="Proteomes" id="UP001524473"/>
    </source>
</evidence>
<name>A0ABT1RWY7_9FIRM</name>
<organism evidence="4 5">
    <name type="scientific">Neglectibacter timonensis</name>
    <dbReference type="NCBI Taxonomy" id="1776382"/>
    <lineage>
        <taxon>Bacteria</taxon>
        <taxon>Bacillati</taxon>
        <taxon>Bacillota</taxon>
        <taxon>Clostridia</taxon>
        <taxon>Eubacteriales</taxon>
        <taxon>Oscillospiraceae</taxon>
        <taxon>Neglectibacter</taxon>
    </lineage>
</organism>
<dbReference type="Proteomes" id="UP001524473">
    <property type="component" value="Unassembled WGS sequence"/>
</dbReference>
<feature type="domain" description="NodB homology" evidence="3">
    <location>
        <begin position="30"/>
        <end position="223"/>
    </location>
</feature>
<dbReference type="PANTHER" id="PTHR34216:SF3">
    <property type="entry name" value="POLY-BETA-1,6-N-ACETYL-D-GLUCOSAMINE N-DEACETYLASE"/>
    <property type="match status" value="1"/>
</dbReference>
<reference evidence="4 5" key="1">
    <citation type="submission" date="2022-06" db="EMBL/GenBank/DDBJ databases">
        <title>Isolation of gut microbiota from human fecal samples.</title>
        <authorList>
            <person name="Pamer E.G."/>
            <person name="Barat B."/>
            <person name="Waligurski E."/>
            <person name="Medina S."/>
            <person name="Paddock L."/>
            <person name="Mostad J."/>
        </authorList>
    </citation>
    <scope>NUCLEOTIDE SEQUENCE [LARGE SCALE GENOMIC DNA]</scope>
    <source>
        <strain evidence="4 5">DFI.9.73</strain>
    </source>
</reference>
<protein>
    <submittedName>
        <fullName evidence="4">Polysaccharide deacetylase family protein</fullName>
    </submittedName>
</protein>
<dbReference type="EMBL" id="JANFZH010000007">
    <property type="protein sequence ID" value="MCQ4839163.1"/>
    <property type="molecule type" value="Genomic_DNA"/>
</dbReference>
<dbReference type="SUPFAM" id="SSF88713">
    <property type="entry name" value="Glycoside hydrolase/deacetylase"/>
    <property type="match status" value="1"/>
</dbReference>
<evidence type="ECO:0000313" key="4">
    <source>
        <dbReference type="EMBL" id="MCQ4839163.1"/>
    </source>
</evidence>
<dbReference type="InterPro" id="IPR051398">
    <property type="entry name" value="Polysacch_Deacetylase"/>
</dbReference>
<dbReference type="Pfam" id="PF01522">
    <property type="entry name" value="Polysacc_deac_1"/>
    <property type="match status" value="1"/>
</dbReference>
<comment type="caution">
    <text evidence="4">The sequence shown here is derived from an EMBL/GenBank/DDBJ whole genome shotgun (WGS) entry which is preliminary data.</text>
</comment>
<evidence type="ECO:0000256" key="2">
    <source>
        <dbReference type="ARBA" id="ARBA00022729"/>
    </source>
</evidence>